<accession>A0A1I7UWK6</accession>
<keyword evidence="1" id="KW-0732">Signal</keyword>
<protein>
    <submittedName>
        <fullName evidence="3">Apple domain-containing protein</fullName>
    </submittedName>
</protein>
<evidence type="ECO:0000313" key="2">
    <source>
        <dbReference type="Proteomes" id="UP000095282"/>
    </source>
</evidence>
<dbReference type="Proteomes" id="UP000095282">
    <property type="component" value="Unplaced"/>
</dbReference>
<feature type="signal peptide" evidence="1">
    <location>
        <begin position="1"/>
        <end position="19"/>
    </location>
</feature>
<keyword evidence="2" id="KW-1185">Reference proteome</keyword>
<name>A0A1I7UWK6_9PELO</name>
<dbReference type="AlphaFoldDB" id="A0A1I7UWK6"/>
<feature type="chain" id="PRO_5009309455" evidence="1">
    <location>
        <begin position="20"/>
        <end position="138"/>
    </location>
</feature>
<reference evidence="3" key="1">
    <citation type="submission" date="2016-11" db="UniProtKB">
        <authorList>
            <consortium name="WormBaseParasite"/>
        </authorList>
    </citation>
    <scope>IDENTIFICATION</scope>
</reference>
<proteinExistence type="predicted"/>
<evidence type="ECO:0000256" key="1">
    <source>
        <dbReference type="SAM" id="SignalP"/>
    </source>
</evidence>
<evidence type="ECO:0000313" key="3">
    <source>
        <dbReference type="WBParaSite" id="Csp11.Scaffold630.g20067.t1"/>
    </source>
</evidence>
<sequence length="138" mass="16028">MKTLLSLILLFSFVGSAESVVFRTGYLFYVRPNVKPIYEGVIPWSFYQASQCGEKCEKNPNCVVAVMFNNQNICRLYPLVPNLDLIPYPGATEAGREVWLMVKLDMKTNNFYLMTHHLGNKKFRYNMSENLFQVREVK</sequence>
<organism evidence="2 3">
    <name type="scientific">Caenorhabditis tropicalis</name>
    <dbReference type="NCBI Taxonomy" id="1561998"/>
    <lineage>
        <taxon>Eukaryota</taxon>
        <taxon>Metazoa</taxon>
        <taxon>Ecdysozoa</taxon>
        <taxon>Nematoda</taxon>
        <taxon>Chromadorea</taxon>
        <taxon>Rhabditida</taxon>
        <taxon>Rhabditina</taxon>
        <taxon>Rhabditomorpha</taxon>
        <taxon>Rhabditoidea</taxon>
        <taxon>Rhabditidae</taxon>
        <taxon>Peloderinae</taxon>
        <taxon>Caenorhabditis</taxon>
    </lineage>
</organism>
<dbReference type="WBParaSite" id="Csp11.Scaffold630.g20067.t1">
    <property type="protein sequence ID" value="Csp11.Scaffold630.g20067.t1"/>
    <property type="gene ID" value="Csp11.Scaffold630.g20067"/>
</dbReference>